<sequence>MTVRRRAQRIIVVLAALSPLLGGSAALPAWAGRAADPALYSAAETPQLWAKRAAASYDALQQYLYLGSAGHDLYRETTPTPPGHNPYSYVWEFREAGQATLDLQNIPGNQSTFRPDVASRFAALQQYVSTNPARPGYNSYVPPPLGKGGDLYYDDNAEVGLSLVSAYHATGDRNLIGRARTAFAADARGWDTDPSDTCPGGERWIENSGNKGRVANSTGLAALLSVELYQTTGQRTYLHWAERAYQWNRTCLMQSAGLYRNGRGDDGTVDPTLWSYNSGAMIGTAVQLYHATGDQRFLDNAISDADGALAYWSQGDRLYEQPVIFNAYFFQDLLLLDSVHHDPRCLALLQAYAERLWADNLDPATGLFQFNADHGGAPDPALPVQTLTQSAVVQLFSLLAWQPAGYARIS</sequence>
<name>A0ABT1PP87_9ACTN</name>
<dbReference type="InterPro" id="IPR005198">
    <property type="entry name" value="Glyco_hydro_76"/>
</dbReference>
<keyword evidence="2" id="KW-0378">Hydrolase</keyword>
<dbReference type="Gene3D" id="1.50.10.20">
    <property type="match status" value="1"/>
</dbReference>
<feature type="chain" id="PRO_5046663072" evidence="1">
    <location>
        <begin position="32"/>
        <end position="410"/>
    </location>
</feature>
<proteinExistence type="predicted"/>
<dbReference type="EMBL" id="JANFNG010000001">
    <property type="protein sequence ID" value="MCQ4079489.1"/>
    <property type="molecule type" value="Genomic_DNA"/>
</dbReference>
<feature type="signal peptide" evidence="1">
    <location>
        <begin position="1"/>
        <end position="31"/>
    </location>
</feature>
<dbReference type="InterPro" id="IPR053169">
    <property type="entry name" value="MUG_Protein"/>
</dbReference>
<protein>
    <submittedName>
        <fullName evidence="2">Glycoside hydrolase family 76 protein</fullName>
    </submittedName>
</protein>
<dbReference type="RefSeq" id="WP_255918335.1">
    <property type="nucleotide sequence ID" value="NZ_JANFNG010000001.1"/>
</dbReference>
<dbReference type="Pfam" id="PF03663">
    <property type="entry name" value="Glyco_hydro_76"/>
    <property type="match status" value="1"/>
</dbReference>
<evidence type="ECO:0000256" key="1">
    <source>
        <dbReference type="SAM" id="SignalP"/>
    </source>
</evidence>
<dbReference type="InterPro" id="IPR008928">
    <property type="entry name" value="6-hairpin_glycosidase_sf"/>
</dbReference>
<reference evidence="2" key="1">
    <citation type="submission" date="2022-06" db="EMBL/GenBank/DDBJ databases">
        <title>Draft genome sequence of Streptomyces sp. RB6PN25 isolated from peat swamp forest in Thailand.</title>
        <authorList>
            <person name="Duangmal K."/>
            <person name="Klaysubun C."/>
        </authorList>
    </citation>
    <scope>NUCLEOTIDE SEQUENCE</scope>
    <source>
        <strain evidence="2">RB6PN25</strain>
    </source>
</reference>
<organism evidence="2 3">
    <name type="scientific">Streptomyces humicola</name>
    <dbReference type="NCBI Taxonomy" id="2953240"/>
    <lineage>
        <taxon>Bacteria</taxon>
        <taxon>Bacillati</taxon>
        <taxon>Actinomycetota</taxon>
        <taxon>Actinomycetes</taxon>
        <taxon>Kitasatosporales</taxon>
        <taxon>Streptomycetaceae</taxon>
        <taxon>Streptomyces</taxon>
    </lineage>
</organism>
<dbReference type="SUPFAM" id="SSF48208">
    <property type="entry name" value="Six-hairpin glycosidases"/>
    <property type="match status" value="1"/>
</dbReference>
<keyword evidence="3" id="KW-1185">Reference proteome</keyword>
<keyword evidence="1" id="KW-0732">Signal</keyword>
<dbReference type="GO" id="GO:0016787">
    <property type="term" value="F:hydrolase activity"/>
    <property type="evidence" value="ECO:0007669"/>
    <property type="project" value="UniProtKB-KW"/>
</dbReference>
<dbReference type="PANTHER" id="PTHR47791:SF4">
    <property type="entry name" value="(PUTATIVE SECRETED PROTEIN)-RELATED"/>
    <property type="match status" value="1"/>
</dbReference>
<dbReference type="Proteomes" id="UP001057702">
    <property type="component" value="Unassembled WGS sequence"/>
</dbReference>
<dbReference type="PIRSF" id="PIRSF021505">
    <property type="entry name" value="O_gly_hdrol"/>
    <property type="match status" value="1"/>
</dbReference>
<dbReference type="PANTHER" id="PTHR47791">
    <property type="entry name" value="MEIOTICALLY UP-REGULATED GENE 191 PROTEIN"/>
    <property type="match status" value="1"/>
</dbReference>
<accession>A0ABT1PP87</accession>
<gene>
    <name evidence="2" type="ORF">NGB36_02450</name>
</gene>
<evidence type="ECO:0000313" key="3">
    <source>
        <dbReference type="Proteomes" id="UP001057702"/>
    </source>
</evidence>
<comment type="caution">
    <text evidence="2">The sequence shown here is derived from an EMBL/GenBank/DDBJ whole genome shotgun (WGS) entry which is preliminary data.</text>
</comment>
<dbReference type="InterPro" id="IPR014512">
    <property type="entry name" value="O_gly_hydro"/>
</dbReference>
<evidence type="ECO:0000313" key="2">
    <source>
        <dbReference type="EMBL" id="MCQ4079489.1"/>
    </source>
</evidence>